<keyword evidence="5" id="KW-0349">Heme</keyword>
<dbReference type="GeneID" id="36330594"/>
<keyword evidence="10" id="KW-0408">Iron</keyword>
<accession>A0A1X6MYE1</accession>
<dbReference type="GO" id="GO:0016020">
    <property type="term" value="C:membrane"/>
    <property type="evidence" value="ECO:0007669"/>
    <property type="project" value="UniProtKB-SubCell"/>
</dbReference>
<name>A0A1X6MYE1_9APHY</name>
<evidence type="ECO:0000256" key="1">
    <source>
        <dbReference type="ARBA" id="ARBA00001971"/>
    </source>
</evidence>
<keyword evidence="7" id="KW-0479">Metal-binding</keyword>
<comment type="similarity">
    <text evidence="4">Belongs to the cytochrome P450 family.</text>
</comment>
<evidence type="ECO:0000256" key="4">
    <source>
        <dbReference type="ARBA" id="ARBA00010617"/>
    </source>
</evidence>
<dbReference type="InterPro" id="IPR050364">
    <property type="entry name" value="Cytochrome_P450_fung"/>
</dbReference>
<dbReference type="AlphaFoldDB" id="A0A1X6MYE1"/>
<evidence type="ECO:0000256" key="12">
    <source>
        <dbReference type="ARBA" id="ARBA00023136"/>
    </source>
</evidence>
<feature type="region of interest" description="Disordered" evidence="13">
    <location>
        <begin position="29"/>
        <end position="49"/>
    </location>
</feature>
<dbReference type="EMBL" id="KZ110598">
    <property type="protein sequence ID" value="OSX61385.1"/>
    <property type="molecule type" value="Genomic_DNA"/>
</dbReference>
<evidence type="ECO:0000256" key="9">
    <source>
        <dbReference type="ARBA" id="ARBA00023002"/>
    </source>
</evidence>
<evidence type="ECO:0000256" key="13">
    <source>
        <dbReference type="SAM" id="MobiDB-lite"/>
    </source>
</evidence>
<keyword evidence="15" id="KW-1185">Reference proteome</keyword>
<keyword evidence="11" id="KW-0503">Monooxygenase</keyword>
<sequence>MPQARENKTTFHDYYQLAIKLSVTSNKTESYDTGTAASGVSTDSAKESHKPLKTFQIGWYPRRTGGTQGAHLKSTPSVLEEKFAGAWMTTVESHRRLAFTSSFLHPAMRTIRRGSRTCRRYTRHRECTARFVSISDETYLKWAQKYGPVFSVKLGSQRIVVLNSAEAADELLTIRSKWYSNREPSHVGFDLVIDQQRMVHMPYDKEWKADEDDAYNDYLIPKGSTVIGNIWAIHMDPVRYPDPTAFKPGRFYDPDGSWTGQAVRTLIIATNSYIFGWGIRFSGKYLAEASMFIVLSRLIWGFDFCAASDAKTGKARLPDVDDEATFTDGLVAAPKIYPVGFKPRSEKYAEMIKASYRDVQNDWQSMGLVGDE</sequence>
<dbReference type="GO" id="GO:0004497">
    <property type="term" value="F:monooxygenase activity"/>
    <property type="evidence" value="ECO:0007669"/>
    <property type="project" value="UniProtKB-KW"/>
</dbReference>
<evidence type="ECO:0000256" key="10">
    <source>
        <dbReference type="ARBA" id="ARBA00023004"/>
    </source>
</evidence>
<dbReference type="GO" id="GO:0016705">
    <property type="term" value="F:oxidoreductase activity, acting on paired donors, with incorporation or reduction of molecular oxygen"/>
    <property type="evidence" value="ECO:0007669"/>
    <property type="project" value="InterPro"/>
</dbReference>
<dbReference type="InterPro" id="IPR001128">
    <property type="entry name" value="Cyt_P450"/>
</dbReference>
<evidence type="ECO:0000313" key="14">
    <source>
        <dbReference type="EMBL" id="OSX61385.1"/>
    </source>
</evidence>
<dbReference type="PANTHER" id="PTHR46300:SF2">
    <property type="entry name" value="CYTOCHROME P450 MONOOXYGENASE ALNH-RELATED"/>
    <property type="match status" value="1"/>
</dbReference>
<keyword evidence="6" id="KW-0812">Transmembrane</keyword>
<dbReference type="PANTHER" id="PTHR46300">
    <property type="entry name" value="P450, PUTATIVE (EUROFUNG)-RELATED-RELATED"/>
    <property type="match status" value="1"/>
</dbReference>
<gene>
    <name evidence="14" type="ORF">POSPLADRAFT_1143995</name>
</gene>
<protein>
    <submittedName>
        <fullName evidence="14">Uncharacterized protein</fullName>
    </submittedName>
</protein>
<keyword evidence="8" id="KW-1133">Transmembrane helix</keyword>
<dbReference type="Pfam" id="PF00067">
    <property type="entry name" value="p450"/>
    <property type="match status" value="1"/>
</dbReference>
<reference evidence="14 15" key="1">
    <citation type="submission" date="2017-04" db="EMBL/GenBank/DDBJ databases">
        <title>Genome Sequence of the Model Brown-Rot Fungus Postia placenta SB12.</title>
        <authorList>
            <consortium name="DOE Joint Genome Institute"/>
            <person name="Gaskell J."/>
            <person name="Kersten P."/>
            <person name="Larrondo L.F."/>
            <person name="Canessa P."/>
            <person name="Martinez D."/>
            <person name="Hibbett D."/>
            <person name="Schmoll M."/>
            <person name="Kubicek C.P."/>
            <person name="Martinez A.T."/>
            <person name="Yadav J."/>
            <person name="Master E."/>
            <person name="Magnuson J.K."/>
            <person name="James T."/>
            <person name="Yaver D."/>
            <person name="Berka R."/>
            <person name="Labutti K."/>
            <person name="Lipzen A."/>
            <person name="Aerts A."/>
            <person name="Barry K."/>
            <person name="Henrissat B."/>
            <person name="Blanchette R."/>
            <person name="Grigoriev I."/>
            <person name="Cullen D."/>
        </authorList>
    </citation>
    <scope>NUCLEOTIDE SEQUENCE [LARGE SCALE GENOMIC DNA]</scope>
    <source>
        <strain evidence="14 15">MAD-698-R-SB12</strain>
    </source>
</reference>
<dbReference type="SUPFAM" id="SSF48264">
    <property type="entry name" value="Cytochrome P450"/>
    <property type="match status" value="2"/>
</dbReference>
<evidence type="ECO:0000256" key="6">
    <source>
        <dbReference type="ARBA" id="ARBA00022692"/>
    </source>
</evidence>
<evidence type="ECO:0000256" key="5">
    <source>
        <dbReference type="ARBA" id="ARBA00022617"/>
    </source>
</evidence>
<feature type="compositionally biased region" description="Polar residues" evidence="13">
    <location>
        <begin position="29"/>
        <end position="43"/>
    </location>
</feature>
<evidence type="ECO:0000313" key="15">
    <source>
        <dbReference type="Proteomes" id="UP000194127"/>
    </source>
</evidence>
<dbReference type="GO" id="GO:0020037">
    <property type="term" value="F:heme binding"/>
    <property type="evidence" value="ECO:0007669"/>
    <property type="project" value="InterPro"/>
</dbReference>
<dbReference type="OrthoDB" id="2789670at2759"/>
<comment type="cofactor">
    <cofactor evidence="1">
        <name>heme</name>
        <dbReference type="ChEBI" id="CHEBI:30413"/>
    </cofactor>
</comment>
<evidence type="ECO:0000256" key="8">
    <source>
        <dbReference type="ARBA" id="ARBA00022989"/>
    </source>
</evidence>
<dbReference type="RefSeq" id="XP_024338179.1">
    <property type="nucleotide sequence ID" value="XM_024485645.1"/>
</dbReference>
<comment type="subcellular location">
    <subcellularLocation>
        <location evidence="2">Membrane</location>
    </subcellularLocation>
</comment>
<dbReference type="InterPro" id="IPR036396">
    <property type="entry name" value="Cyt_P450_sf"/>
</dbReference>
<keyword evidence="9" id="KW-0560">Oxidoreductase</keyword>
<organism evidence="14 15">
    <name type="scientific">Postia placenta MAD-698-R-SB12</name>
    <dbReference type="NCBI Taxonomy" id="670580"/>
    <lineage>
        <taxon>Eukaryota</taxon>
        <taxon>Fungi</taxon>
        <taxon>Dikarya</taxon>
        <taxon>Basidiomycota</taxon>
        <taxon>Agaricomycotina</taxon>
        <taxon>Agaricomycetes</taxon>
        <taxon>Polyporales</taxon>
        <taxon>Adustoporiaceae</taxon>
        <taxon>Rhodonia</taxon>
    </lineage>
</organism>
<proteinExistence type="inferred from homology"/>
<comment type="pathway">
    <text evidence="3">Secondary metabolite biosynthesis.</text>
</comment>
<dbReference type="STRING" id="670580.A0A1X6MYE1"/>
<evidence type="ECO:0000256" key="7">
    <source>
        <dbReference type="ARBA" id="ARBA00022723"/>
    </source>
</evidence>
<evidence type="ECO:0000256" key="2">
    <source>
        <dbReference type="ARBA" id="ARBA00004370"/>
    </source>
</evidence>
<dbReference type="InterPro" id="IPR002403">
    <property type="entry name" value="Cyt_P450_E_grp-IV"/>
</dbReference>
<dbReference type="PRINTS" id="PR00465">
    <property type="entry name" value="EP450IV"/>
</dbReference>
<dbReference type="Gene3D" id="1.10.630.10">
    <property type="entry name" value="Cytochrome P450"/>
    <property type="match status" value="2"/>
</dbReference>
<evidence type="ECO:0000256" key="11">
    <source>
        <dbReference type="ARBA" id="ARBA00023033"/>
    </source>
</evidence>
<evidence type="ECO:0000256" key="3">
    <source>
        <dbReference type="ARBA" id="ARBA00005179"/>
    </source>
</evidence>
<dbReference type="Proteomes" id="UP000194127">
    <property type="component" value="Unassembled WGS sequence"/>
</dbReference>
<keyword evidence="12" id="KW-0472">Membrane</keyword>
<dbReference type="GO" id="GO:0005506">
    <property type="term" value="F:iron ion binding"/>
    <property type="evidence" value="ECO:0007669"/>
    <property type="project" value="InterPro"/>
</dbReference>